<evidence type="ECO:0000313" key="2">
    <source>
        <dbReference type="Proteomes" id="UP001500689"/>
    </source>
</evidence>
<accession>A0ABP6UXJ8</accession>
<organism evidence="1 2">
    <name type="scientific">Amycolatopsis ultiminotia</name>
    <dbReference type="NCBI Taxonomy" id="543629"/>
    <lineage>
        <taxon>Bacteria</taxon>
        <taxon>Bacillati</taxon>
        <taxon>Actinomycetota</taxon>
        <taxon>Actinomycetes</taxon>
        <taxon>Pseudonocardiales</taxon>
        <taxon>Pseudonocardiaceae</taxon>
        <taxon>Amycolatopsis</taxon>
    </lineage>
</organism>
<sequence length="62" mass="6148">MLSPCSADRGESEVDNRGAGIRLRDAVCGCAAPPDGKVAGMSWPVGCGSVGRCTLAGAPGAW</sequence>
<comment type="caution">
    <text evidence="1">The sequence shown here is derived from an EMBL/GenBank/DDBJ whole genome shotgun (WGS) entry which is preliminary data.</text>
</comment>
<name>A0ABP6UXJ8_9PSEU</name>
<proteinExistence type="predicted"/>
<evidence type="ECO:0000313" key="1">
    <source>
        <dbReference type="EMBL" id="GAA3524738.1"/>
    </source>
</evidence>
<keyword evidence="2" id="KW-1185">Reference proteome</keyword>
<gene>
    <name evidence="1" type="ORF">GCM10022222_04200</name>
</gene>
<protein>
    <submittedName>
        <fullName evidence="1">Uncharacterized protein</fullName>
    </submittedName>
</protein>
<dbReference type="EMBL" id="BAAAZN010000001">
    <property type="protein sequence ID" value="GAA3524738.1"/>
    <property type="molecule type" value="Genomic_DNA"/>
</dbReference>
<reference evidence="2" key="1">
    <citation type="journal article" date="2019" name="Int. J. Syst. Evol. Microbiol.">
        <title>The Global Catalogue of Microorganisms (GCM) 10K type strain sequencing project: providing services to taxonomists for standard genome sequencing and annotation.</title>
        <authorList>
            <consortium name="The Broad Institute Genomics Platform"/>
            <consortium name="The Broad Institute Genome Sequencing Center for Infectious Disease"/>
            <person name="Wu L."/>
            <person name="Ma J."/>
        </authorList>
    </citation>
    <scope>NUCLEOTIDE SEQUENCE [LARGE SCALE GENOMIC DNA]</scope>
    <source>
        <strain evidence="2">JCM 16898</strain>
    </source>
</reference>
<dbReference type="Proteomes" id="UP001500689">
    <property type="component" value="Unassembled WGS sequence"/>
</dbReference>